<dbReference type="CDD" id="cd01347">
    <property type="entry name" value="ligand_gated_channel"/>
    <property type="match status" value="1"/>
</dbReference>
<evidence type="ECO:0000256" key="2">
    <source>
        <dbReference type="ARBA" id="ARBA00022448"/>
    </source>
</evidence>
<dbReference type="Proteomes" id="UP000238261">
    <property type="component" value="Unassembled WGS sequence"/>
</dbReference>
<dbReference type="Pfam" id="PF00593">
    <property type="entry name" value="TonB_dep_Rec_b-barrel"/>
    <property type="match status" value="1"/>
</dbReference>
<feature type="domain" description="TonB-dependent receptor plug" evidence="16">
    <location>
        <begin position="76"/>
        <end position="184"/>
    </location>
</feature>
<dbReference type="InterPro" id="IPR012910">
    <property type="entry name" value="Plug_dom"/>
</dbReference>
<evidence type="ECO:0000256" key="5">
    <source>
        <dbReference type="ARBA" id="ARBA00022692"/>
    </source>
</evidence>
<evidence type="ECO:0000256" key="8">
    <source>
        <dbReference type="ARBA" id="ARBA00023077"/>
    </source>
</evidence>
<sequence>MSHASSCCRVFPRCRQGHILPPATLLSLALACAAAQAQQTQATADAATEDRSAEHPSKPTELDSVVVTAQMRTQSIMEVPISITAIGAEELEARRINEVEDYIFSVPNATFVNSGAFYGKTVSFRGISKFSGGKYEVISVSVDDVGYGAINSNAILSSKLIDIERIEVLRGPQGTLSGRNSLGGSINIVSAQPDPDHVLLKGTLDYSRFDTRRAQGVANLPLGPDMALRTVAYAEHSDGAIENVGPSGGGSGYDNTGARAALKWNPTERFTVNASLGYEKQDHGMENWITGDFTDDATRESMLGELTAWGGSYPSPIDLFSKVGNNGGKVSKDVDEIADVEDWIGSFKLGYEGNSHRFDLIYGYFDYQIHHREDYDQTEYAWWMSESTRKVRTHSLDLRVSSRYDGPLNWVGGVSIMDERRKSHQNDSIGEWAVLGTNPTVGGAYVPAYLGVSEDRMKSMGLYGNLYWDFGERWHLSAGGRYSVEKTRYGDDYVYDIGNTALSVASSPEMSPEATLREFSPRIALNYDIGARATVYAQYSTGYRAGYANSTQAKDLGAPSHVDPEYVKNYEIGFKGRFWDNRISLGAAAFNMVYTDLQVQTLVLPENNPYPFDISYDINAGSARTRGFELEGEALLTDRLQLSAGVGYTDAKIKQVVLDGVEYRDKPIPNVRPWTANASLEYSHPLRGGHEARLRLDYTWQDDMYWQGVLKDPAYYLPSFKTVDASATFGPSDRRWSLQLYAENLLDEAYYTSIGWVSVGYRGRMVYTTPRTYGMRFSYQFER</sequence>
<evidence type="ECO:0000256" key="11">
    <source>
        <dbReference type="PROSITE-ProRule" id="PRU01360"/>
    </source>
</evidence>
<dbReference type="PROSITE" id="PS52016">
    <property type="entry name" value="TONB_DEPENDENT_REC_3"/>
    <property type="match status" value="1"/>
</dbReference>
<dbReference type="InterPro" id="IPR000531">
    <property type="entry name" value="Beta-barrel_TonB"/>
</dbReference>
<evidence type="ECO:0000256" key="3">
    <source>
        <dbReference type="ARBA" id="ARBA00022452"/>
    </source>
</evidence>
<keyword evidence="17" id="KW-0675">Receptor</keyword>
<keyword evidence="3 11" id="KW-1134">Transmembrane beta strand</keyword>
<dbReference type="AlphaFoldDB" id="A0A2S7EX56"/>
<evidence type="ECO:0000256" key="13">
    <source>
        <dbReference type="RuleBase" id="RU003357"/>
    </source>
</evidence>
<gene>
    <name evidence="17" type="ORF">XhyaCFBP1156_10320</name>
</gene>
<accession>A0A2S7EX56</accession>
<keyword evidence="4" id="KW-0410">Iron transport</keyword>
<dbReference type="SUPFAM" id="SSF56935">
    <property type="entry name" value="Porins"/>
    <property type="match status" value="1"/>
</dbReference>
<keyword evidence="2 11" id="KW-0813">Transport</keyword>
<evidence type="ECO:0000313" key="17">
    <source>
        <dbReference type="EMBL" id="PPU97734.1"/>
    </source>
</evidence>
<dbReference type="InterPro" id="IPR010916">
    <property type="entry name" value="TonB_box_CS"/>
</dbReference>
<evidence type="ECO:0000256" key="9">
    <source>
        <dbReference type="ARBA" id="ARBA00023136"/>
    </source>
</evidence>
<dbReference type="PANTHER" id="PTHR32552:SF81">
    <property type="entry name" value="TONB-DEPENDENT OUTER MEMBRANE RECEPTOR"/>
    <property type="match status" value="1"/>
</dbReference>
<organism evidence="17 18">
    <name type="scientific">Xanthomonas hyacinthi</name>
    <dbReference type="NCBI Taxonomy" id="56455"/>
    <lineage>
        <taxon>Bacteria</taxon>
        <taxon>Pseudomonadati</taxon>
        <taxon>Pseudomonadota</taxon>
        <taxon>Gammaproteobacteria</taxon>
        <taxon>Lysobacterales</taxon>
        <taxon>Lysobacteraceae</taxon>
        <taxon>Xanthomonas</taxon>
    </lineage>
</organism>
<dbReference type="Pfam" id="PF07715">
    <property type="entry name" value="Plug"/>
    <property type="match status" value="1"/>
</dbReference>
<evidence type="ECO:0000256" key="7">
    <source>
        <dbReference type="ARBA" id="ARBA00023065"/>
    </source>
</evidence>
<feature type="signal peptide" evidence="14">
    <location>
        <begin position="1"/>
        <end position="37"/>
    </location>
</feature>
<feature type="short sequence motif" description="TonB box" evidence="12">
    <location>
        <begin position="64"/>
        <end position="70"/>
    </location>
</feature>
<evidence type="ECO:0000256" key="1">
    <source>
        <dbReference type="ARBA" id="ARBA00004571"/>
    </source>
</evidence>
<keyword evidence="18" id="KW-1185">Reference proteome</keyword>
<evidence type="ECO:0000256" key="6">
    <source>
        <dbReference type="ARBA" id="ARBA00023004"/>
    </source>
</evidence>
<dbReference type="InterPro" id="IPR036942">
    <property type="entry name" value="Beta-barrel_TonB_sf"/>
</dbReference>
<comment type="subcellular location">
    <subcellularLocation>
        <location evidence="1 11">Cell outer membrane</location>
        <topology evidence="1 11">Multi-pass membrane protein</topology>
    </subcellularLocation>
</comment>
<keyword evidence="8 12" id="KW-0798">TonB box</keyword>
<evidence type="ECO:0000313" key="18">
    <source>
        <dbReference type="Proteomes" id="UP000238261"/>
    </source>
</evidence>
<dbReference type="Gene3D" id="2.40.170.20">
    <property type="entry name" value="TonB-dependent receptor, beta-barrel domain"/>
    <property type="match status" value="1"/>
</dbReference>
<dbReference type="PANTHER" id="PTHR32552">
    <property type="entry name" value="FERRICHROME IRON RECEPTOR-RELATED"/>
    <property type="match status" value="1"/>
</dbReference>
<protein>
    <submittedName>
        <fullName evidence="17">TonB-dependent receptor</fullName>
    </submittedName>
</protein>
<evidence type="ECO:0000256" key="12">
    <source>
        <dbReference type="PROSITE-ProRule" id="PRU10143"/>
    </source>
</evidence>
<keyword evidence="10 11" id="KW-0998">Cell outer membrane</keyword>
<evidence type="ECO:0000256" key="4">
    <source>
        <dbReference type="ARBA" id="ARBA00022496"/>
    </source>
</evidence>
<dbReference type="RefSeq" id="WP_046977425.1">
    <property type="nucleotide sequence ID" value="NZ_CP043476.1"/>
</dbReference>
<keyword evidence="14" id="KW-0732">Signal</keyword>
<keyword evidence="7" id="KW-0406">Ion transport</keyword>
<dbReference type="GO" id="GO:0009279">
    <property type="term" value="C:cell outer membrane"/>
    <property type="evidence" value="ECO:0007669"/>
    <property type="project" value="UniProtKB-SubCell"/>
</dbReference>
<dbReference type="EMBL" id="MDEG01000007">
    <property type="protein sequence ID" value="PPU97734.1"/>
    <property type="molecule type" value="Genomic_DNA"/>
</dbReference>
<evidence type="ECO:0000259" key="15">
    <source>
        <dbReference type="Pfam" id="PF00593"/>
    </source>
</evidence>
<comment type="caution">
    <text evidence="17">The sequence shown here is derived from an EMBL/GenBank/DDBJ whole genome shotgun (WGS) entry which is preliminary data.</text>
</comment>
<feature type="domain" description="TonB-dependent receptor-like beta-barrel" evidence="15">
    <location>
        <begin position="338"/>
        <end position="745"/>
    </location>
</feature>
<keyword evidence="5 11" id="KW-0812">Transmembrane</keyword>
<dbReference type="InterPro" id="IPR039426">
    <property type="entry name" value="TonB-dep_rcpt-like"/>
</dbReference>
<keyword evidence="9 11" id="KW-0472">Membrane</keyword>
<proteinExistence type="inferred from homology"/>
<reference evidence="18" key="1">
    <citation type="submission" date="2016-08" db="EMBL/GenBank/DDBJ databases">
        <authorList>
            <person name="Merda D."/>
            <person name="Briand M."/>
            <person name="Taghouti G."/>
            <person name="Carrere S."/>
            <person name="Gouzy J."/>
            <person name="Portier P."/>
            <person name="Jacques M.-A."/>
            <person name="Fischer-Le Saux M."/>
        </authorList>
    </citation>
    <scope>NUCLEOTIDE SEQUENCE [LARGE SCALE GENOMIC DNA]</scope>
    <source>
        <strain evidence="18">CFBP1156</strain>
    </source>
</reference>
<dbReference type="GO" id="GO:0006826">
    <property type="term" value="P:iron ion transport"/>
    <property type="evidence" value="ECO:0007669"/>
    <property type="project" value="UniProtKB-KW"/>
</dbReference>
<dbReference type="OrthoDB" id="127311at2"/>
<name>A0A2S7EX56_9XANT</name>
<evidence type="ECO:0000256" key="10">
    <source>
        <dbReference type="ARBA" id="ARBA00023237"/>
    </source>
</evidence>
<keyword evidence="6" id="KW-0408">Iron</keyword>
<evidence type="ECO:0000259" key="16">
    <source>
        <dbReference type="Pfam" id="PF07715"/>
    </source>
</evidence>
<evidence type="ECO:0000256" key="14">
    <source>
        <dbReference type="SAM" id="SignalP"/>
    </source>
</evidence>
<feature type="chain" id="PRO_5015478551" evidence="14">
    <location>
        <begin position="38"/>
        <end position="783"/>
    </location>
</feature>
<dbReference type="PROSITE" id="PS00430">
    <property type="entry name" value="TONB_DEPENDENT_REC_1"/>
    <property type="match status" value="1"/>
</dbReference>
<comment type="similarity">
    <text evidence="11 13">Belongs to the TonB-dependent receptor family.</text>
</comment>